<dbReference type="GeneID" id="6755400"/>
<evidence type="ECO:0000256" key="2">
    <source>
        <dbReference type="ARBA" id="ARBA00022729"/>
    </source>
</evidence>
<dbReference type="CTD" id="6755400"/>
<dbReference type="STRING" id="10228.B3S1Z4"/>
<dbReference type="PhylomeDB" id="B3S1Z4"/>
<reference evidence="4 5" key="1">
    <citation type="journal article" date="2008" name="Nature">
        <title>The Trichoplax genome and the nature of placozoans.</title>
        <authorList>
            <person name="Srivastava M."/>
            <person name="Begovic E."/>
            <person name="Chapman J."/>
            <person name="Putnam N.H."/>
            <person name="Hellsten U."/>
            <person name="Kawashima T."/>
            <person name="Kuo A."/>
            <person name="Mitros T."/>
            <person name="Salamov A."/>
            <person name="Carpenter M.L."/>
            <person name="Signorovitch A.Y."/>
            <person name="Moreno M.A."/>
            <person name="Kamm K."/>
            <person name="Grimwood J."/>
            <person name="Schmutz J."/>
            <person name="Shapiro H."/>
            <person name="Grigoriev I.V."/>
            <person name="Buss L.W."/>
            <person name="Schierwater B."/>
            <person name="Dellaporta S.L."/>
            <person name="Rokhsar D.S."/>
        </authorList>
    </citation>
    <scope>NUCLEOTIDE SEQUENCE [LARGE SCALE GENOMIC DNA]</scope>
    <source>
        <strain evidence="4 5">Grell-BS-1999</strain>
    </source>
</reference>
<dbReference type="InterPro" id="IPR036249">
    <property type="entry name" value="Thioredoxin-like_sf"/>
</dbReference>
<dbReference type="KEGG" id="tad:TRIADDRAFT_58392"/>
<sequence length="224" mass="25632">MYSTTARCGHCQRLLPMWDVLSNKYNSDAIKVIHIAKVDCTQDTPLCSDENVLHYPTIKIYIGKLVKRFTGKRSVQSFAEFIKISLNNPQVDDDEISLKQIGSELTGVQLKKVISTFKIAFIKFYAPWCSHCKVLAPTWKELMEHYKHDKNVFIGSVNCVTHIETCRAEQVKSYPTMTIYTGSKEIQNYQGERNLESLKTFVDSIKASTLKQNDQTADKSHEEL</sequence>
<comment type="similarity">
    <text evidence="1">Belongs to the protein disulfide isomerase family.</text>
</comment>
<keyword evidence="2" id="KW-0732">Signal</keyword>
<evidence type="ECO:0000313" key="5">
    <source>
        <dbReference type="Proteomes" id="UP000009022"/>
    </source>
</evidence>
<accession>B3S1Z4</accession>
<dbReference type="Gene3D" id="3.40.30.10">
    <property type="entry name" value="Glutaredoxin"/>
    <property type="match status" value="2"/>
</dbReference>
<evidence type="ECO:0000259" key="3">
    <source>
        <dbReference type="PROSITE" id="PS51352"/>
    </source>
</evidence>
<proteinExistence type="inferred from homology"/>
<keyword evidence="5" id="KW-1185">Reference proteome</keyword>
<organism evidence="4 5">
    <name type="scientific">Trichoplax adhaerens</name>
    <name type="common">Trichoplax reptans</name>
    <dbReference type="NCBI Taxonomy" id="10228"/>
    <lineage>
        <taxon>Eukaryota</taxon>
        <taxon>Metazoa</taxon>
        <taxon>Placozoa</taxon>
        <taxon>Uniplacotomia</taxon>
        <taxon>Trichoplacea</taxon>
        <taxon>Trichoplacidae</taxon>
        <taxon>Trichoplax</taxon>
    </lineage>
</organism>
<dbReference type="EMBL" id="DS985247">
    <property type="protein sequence ID" value="EDV23592.1"/>
    <property type="molecule type" value="Genomic_DNA"/>
</dbReference>
<dbReference type="PRINTS" id="PR00421">
    <property type="entry name" value="THIOREDOXIN"/>
</dbReference>
<dbReference type="RefSeq" id="XP_002114502.1">
    <property type="nucleotide sequence ID" value="XM_002114466.1"/>
</dbReference>
<dbReference type="InParanoid" id="B3S1Z4"/>
<dbReference type="PROSITE" id="PS51352">
    <property type="entry name" value="THIOREDOXIN_2"/>
    <property type="match status" value="1"/>
</dbReference>
<dbReference type="GO" id="GO:0003756">
    <property type="term" value="F:protein disulfide isomerase activity"/>
    <property type="evidence" value="ECO:0000318"/>
    <property type="project" value="GO_Central"/>
</dbReference>
<dbReference type="OrthoDB" id="71336at2759"/>
<dbReference type="FunFam" id="3.40.30.10:FF:000703">
    <property type="entry name" value="Thioredoxin domain-containing protein 5"/>
    <property type="match status" value="1"/>
</dbReference>
<protein>
    <recommendedName>
        <fullName evidence="3">Thioredoxin domain-containing protein</fullName>
    </recommendedName>
</protein>
<dbReference type="OMA" id="WTELAKG"/>
<dbReference type="SUPFAM" id="SSF52833">
    <property type="entry name" value="Thioredoxin-like"/>
    <property type="match status" value="2"/>
</dbReference>
<name>B3S1Z4_TRIAD</name>
<dbReference type="eggNOG" id="KOG0191">
    <property type="taxonomic scope" value="Eukaryota"/>
</dbReference>
<dbReference type="GO" id="GO:0005783">
    <property type="term" value="C:endoplasmic reticulum"/>
    <property type="evidence" value="ECO:0000318"/>
    <property type="project" value="GO_Central"/>
</dbReference>
<dbReference type="InterPro" id="IPR013766">
    <property type="entry name" value="Thioredoxin_domain"/>
</dbReference>
<dbReference type="Proteomes" id="UP000009022">
    <property type="component" value="Unassembled WGS sequence"/>
</dbReference>
<feature type="domain" description="Thioredoxin" evidence="3">
    <location>
        <begin position="75"/>
        <end position="207"/>
    </location>
</feature>
<dbReference type="InterPro" id="IPR051063">
    <property type="entry name" value="PDI"/>
</dbReference>
<evidence type="ECO:0000256" key="1">
    <source>
        <dbReference type="ARBA" id="ARBA00006347"/>
    </source>
</evidence>
<evidence type="ECO:0000313" key="4">
    <source>
        <dbReference type="EMBL" id="EDV23592.1"/>
    </source>
</evidence>
<dbReference type="PANTHER" id="PTHR45672">
    <property type="entry name" value="PROTEIN DISULFIDE-ISOMERASE C17H9.14C-RELATED"/>
    <property type="match status" value="1"/>
</dbReference>
<dbReference type="PANTHER" id="PTHR45672:SF3">
    <property type="entry name" value="THIOREDOXIN DOMAIN-CONTAINING PROTEIN 5"/>
    <property type="match status" value="1"/>
</dbReference>
<dbReference type="AlphaFoldDB" id="B3S1Z4"/>
<gene>
    <name evidence="4" type="ORF">TRIADDRAFT_58392</name>
</gene>
<dbReference type="HOGENOM" id="CLU_1236474_0_0_1"/>
<dbReference type="FunFam" id="3.40.30.10:FF:000890">
    <property type="entry name" value="Uncharacterized protein"/>
    <property type="match status" value="1"/>
</dbReference>
<dbReference type="GO" id="GO:0006457">
    <property type="term" value="P:protein folding"/>
    <property type="evidence" value="ECO:0000318"/>
    <property type="project" value="GO_Central"/>
</dbReference>
<dbReference type="Pfam" id="PF00085">
    <property type="entry name" value="Thioredoxin"/>
    <property type="match status" value="2"/>
</dbReference>